<evidence type="ECO:0000313" key="3">
    <source>
        <dbReference type="Proteomes" id="UP000028702"/>
    </source>
</evidence>
<comment type="caution">
    <text evidence="2">The sequence shown here is derived from an EMBL/GenBank/DDBJ whole genome shotgun (WGS) entry which is preliminary data.</text>
</comment>
<proteinExistence type="predicted"/>
<dbReference type="STRING" id="1333998.M2A_0270"/>
<feature type="transmembrane region" description="Helical" evidence="1">
    <location>
        <begin position="54"/>
        <end position="76"/>
    </location>
</feature>
<feature type="transmembrane region" description="Helical" evidence="1">
    <location>
        <begin position="88"/>
        <end position="116"/>
    </location>
</feature>
<accession>A0A081B6V3</accession>
<keyword evidence="1" id="KW-1133">Transmembrane helix</keyword>
<dbReference type="AlphaFoldDB" id="A0A081B6V3"/>
<feature type="transmembrane region" description="Helical" evidence="1">
    <location>
        <begin position="136"/>
        <end position="156"/>
    </location>
</feature>
<dbReference type="EMBL" id="BBIO01000001">
    <property type="protein sequence ID" value="GAK43771.1"/>
    <property type="molecule type" value="Genomic_DNA"/>
</dbReference>
<organism evidence="2 3">
    <name type="scientific">Tepidicaulis marinus</name>
    <dbReference type="NCBI Taxonomy" id="1333998"/>
    <lineage>
        <taxon>Bacteria</taxon>
        <taxon>Pseudomonadati</taxon>
        <taxon>Pseudomonadota</taxon>
        <taxon>Alphaproteobacteria</taxon>
        <taxon>Hyphomicrobiales</taxon>
        <taxon>Parvibaculaceae</taxon>
        <taxon>Tepidicaulis</taxon>
    </lineage>
</organism>
<sequence>MFEQLTLARALHVLALVHWLGGVSMVTLVILPAIKRFARPEDRLQLFEDVEGRFSGQAKISVTLAGLSGFYMTWLLEAWERFLDPAFWWMHAMVLVWAVFTFVLFIGEPLFLHAWFHRKAEAAPEATFCLVHRAHVVLLTLSAITIGAAVLGAHGFL</sequence>
<feature type="transmembrane region" description="Helical" evidence="1">
    <location>
        <begin position="12"/>
        <end position="34"/>
    </location>
</feature>
<dbReference type="Proteomes" id="UP000028702">
    <property type="component" value="Unassembled WGS sequence"/>
</dbReference>
<protein>
    <submittedName>
        <fullName evidence="2">Conserved protein</fullName>
    </submittedName>
</protein>
<name>A0A081B6V3_9HYPH</name>
<evidence type="ECO:0000313" key="2">
    <source>
        <dbReference type="EMBL" id="GAK43771.1"/>
    </source>
</evidence>
<reference evidence="2 3" key="1">
    <citation type="submission" date="2014-07" db="EMBL/GenBank/DDBJ databases">
        <title>Tepidicaulis marinum gen. nov., sp. nov., a novel marine bacterium denitrifying nitrate to nitrous oxide strictly under microaerobic conditions.</title>
        <authorList>
            <person name="Takeuchi M."/>
            <person name="Yamagishi T."/>
            <person name="Kamagata Y."/>
            <person name="Oshima K."/>
            <person name="Hattori M."/>
            <person name="Katayama T."/>
            <person name="Hanada S."/>
            <person name="Tamaki H."/>
            <person name="Marumo K."/>
            <person name="Maeda H."/>
            <person name="Nedachi M."/>
            <person name="Iwasaki W."/>
            <person name="Suwa Y."/>
            <person name="Sakata S."/>
        </authorList>
    </citation>
    <scope>NUCLEOTIDE SEQUENCE [LARGE SCALE GENOMIC DNA]</scope>
    <source>
        <strain evidence="2 3">MA2</strain>
    </source>
</reference>
<gene>
    <name evidence="2" type="ORF">M2A_0270</name>
</gene>
<keyword evidence="3" id="KW-1185">Reference proteome</keyword>
<dbReference type="RefSeq" id="WP_045441945.1">
    <property type="nucleotide sequence ID" value="NZ_BBIO01000001.1"/>
</dbReference>
<keyword evidence="1" id="KW-0812">Transmembrane</keyword>
<keyword evidence="1" id="KW-0472">Membrane</keyword>
<dbReference type="eggNOG" id="ENOG50317EK">
    <property type="taxonomic scope" value="Bacteria"/>
</dbReference>
<evidence type="ECO:0000256" key="1">
    <source>
        <dbReference type="SAM" id="Phobius"/>
    </source>
</evidence>